<organism evidence="1 2">
    <name type="scientific">Acetobacter pasteurianus subsp. pasteurianus</name>
    <dbReference type="NCBI Taxonomy" id="481145"/>
    <lineage>
        <taxon>Bacteria</taxon>
        <taxon>Pseudomonadati</taxon>
        <taxon>Pseudomonadota</taxon>
        <taxon>Alphaproteobacteria</taxon>
        <taxon>Acetobacterales</taxon>
        <taxon>Acetobacteraceae</taxon>
        <taxon>Acetobacter</taxon>
    </lineage>
</organism>
<protein>
    <submittedName>
        <fullName evidence="1">Uncharacterized protein</fullName>
    </submittedName>
</protein>
<dbReference type="EMBL" id="CP021922">
    <property type="protein sequence ID" value="ASC05246.1"/>
    <property type="molecule type" value="Genomic_DNA"/>
</dbReference>
<evidence type="ECO:0000313" key="2">
    <source>
        <dbReference type="Proteomes" id="UP000196816"/>
    </source>
</evidence>
<reference evidence="1 2" key="1">
    <citation type="submission" date="2017-06" db="EMBL/GenBank/DDBJ databases">
        <title>Genome sequence of Acetobacter pasteurianus subsp. pasteurianus strain SRCM101468.</title>
        <authorList>
            <person name="Cho S.H."/>
        </authorList>
    </citation>
    <scope>NUCLEOTIDE SEQUENCE [LARGE SCALE GENOMIC DNA]</scope>
    <source>
        <strain evidence="1 2">SRCM101468</strain>
    </source>
</reference>
<evidence type="ECO:0000313" key="1">
    <source>
        <dbReference type="EMBL" id="ASC05246.1"/>
    </source>
</evidence>
<proteinExistence type="predicted"/>
<name>A0AAC9SMN2_ACEPA</name>
<dbReference type="AlphaFoldDB" id="A0AAC9SMN2"/>
<sequence length="45" mass="5217">MPRLTIAGLPFSHWWPVGFYVVLLESQYCDAEDDEESKEGADEER</sequence>
<dbReference type="Proteomes" id="UP000196816">
    <property type="component" value="Chromosome"/>
</dbReference>
<gene>
    <name evidence="1" type="ORF">S101468_00979</name>
</gene>
<accession>A0AAC9SMN2</accession>